<dbReference type="InterPro" id="IPR036259">
    <property type="entry name" value="MFS_trans_sf"/>
</dbReference>
<dbReference type="SUPFAM" id="SSF103473">
    <property type="entry name" value="MFS general substrate transporter"/>
    <property type="match status" value="1"/>
</dbReference>
<feature type="transmembrane region" description="Helical" evidence="7">
    <location>
        <begin position="20"/>
        <end position="42"/>
    </location>
</feature>
<dbReference type="PANTHER" id="PTHR23513">
    <property type="entry name" value="INTEGRAL MEMBRANE EFFLUX PROTEIN-RELATED"/>
    <property type="match status" value="1"/>
</dbReference>
<keyword evidence="5 7" id="KW-1133">Transmembrane helix</keyword>
<protein>
    <submittedName>
        <fullName evidence="9">MFS transporter</fullName>
    </submittedName>
</protein>
<dbReference type="AlphaFoldDB" id="A0A1C3ZV69"/>
<feature type="transmembrane region" description="Helical" evidence="7">
    <location>
        <begin position="358"/>
        <end position="377"/>
    </location>
</feature>
<dbReference type="InterPro" id="IPR010290">
    <property type="entry name" value="TM_effector"/>
</dbReference>
<feature type="transmembrane region" description="Helical" evidence="7">
    <location>
        <begin position="179"/>
        <end position="200"/>
    </location>
</feature>
<accession>A0A1C3ZV69</accession>
<organism evidence="9 10">
    <name type="scientific">Bacillus cereus</name>
    <dbReference type="NCBI Taxonomy" id="1396"/>
    <lineage>
        <taxon>Bacteria</taxon>
        <taxon>Bacillati</taxon>
        <taxon>Bacillota</taxon>
        <taxon>Bacilli</taxon>
        <taxon>Bacillales</taxon>
        <taxon>Bacillaceae</taxon>
        <taxon>Bacillus</taxon>
        <taxon>Bacillus cereus group</taxon>
    </lineage>
</organism>
<sequence>MQTSLKRKDVPIYKNKSFLLLWLGNAISSIGSAFYSMTIMWIVFTANKSSLESAFVIIAMITAQMIVSPVAGVFADRYNRKAILFFTHIASCAVVLLILAIYLSTHHISLYIAILSTFLLNVLTTFLGPTEASVLPEIVGKENYAKYYGQFMAVNQLSRLIGNGLAGFMVVWLGATFSIILNACTFLFVAICVLLAKIPAHPISSQTISKEKTTWIQDMKDGWHYIQIYPYIKGLIFIAFIVNIGAGLLNPVFPALAYKITGGPESLGMINMSYMIGGIISGFVAGYIGRKFKKGLLLSGSIFLSAFAMVGLAFSLSIWTVMLCMLALSFSLTLFSIIDETITVLLVEQKYRGRIDGLASTIITSTMPFTMLFSGWLADMYGVTLLILLGSLFFFIGSGIALKNPHIRNVSIEKKIHEKVLS</sequence>
<feature type="transmembrane region" description="Helical" evidence="7">
    <location>
        <begin position="82"/>
        <end position="102"/>
    </location>
</feature>
<dbReference type="PANTHER" id="PTHR23513:SF6">
    <property type="entry name" value="MAJOR FACILITATOR SUPERFAMILY ASSOCIATED DOMAIN-CONTAINING PROTEIN"/>
    <property type="match status" value="1"/>
</dbReference>
<evidence type="ECO:0000256" key="1">
    <source>
        <dbReference type="ARBA" id="ARBA00004651"/>
    </source>
</evidence>
<dbReference type="GO" id="GO:0022857">
    <property type="term" value="F:transmembrane transporter activity"/>
    <property type="evidence" value="ECO:0007669"/>
    <property type="project" value="InterPro"/>
</dbReference>
<feature type="transmembrane region" description="Helical" evidence="7">
    <location>
        <begin position="325"/>
        <end position="346"/>
    </location>
</feature>
<feature type="transmembrane region" description="Helical" evidence="7">
    <location>
        <begin position="269"/>
        <end position="289"/>
    </location>
</feature>
<dbReference type="InterPro" id="IPR020846">
    <property type="entry name" value="MFS_dom"/>
</dbReference>
<evidence type="ECO:0000313" key="9">
    <source>
        <dbReference type="EMBL" id="OKA38566.1"/>
    </source>
</evidence>
<dbReference type="Gene3D" id="1.20.1250.20">
    <property type="entry name" value="MFS general substrate transporter like domains"/>
    <property type="match status" value="1"/>
</dbReference>
<comment type="subcellular location">
    <subcellularLocation>
        <location evidence="1">Cell membrane</location>
        <topology evidence="1">Multi-pass membrane protein</topology>
    </subcellularLocation>
</comment>
<dbReference type="PROSITE" id="PS50850">
    <property type="entry name" value="MFS"/>
    <property type="match status" value="1"/>
</dbReference>
<feature type="transmembrane region" description="Helical" evidence="7">
    <location>
        <begin position="228"/>
        <end position="249"/>
    </location>
</feature>
<feature type="transmembrane region" description="Helical" evidence="7">
    <location>
        <begin position="108"/>
        <end position="130"/>
    </location>
</feature>
<keyword evidence="6 7" id="KW-0472">Membrane</keyword>
<dbReference type="Proteomes" id="UP000186535">
    <property type="component" value="Unassembled WGS sequence"/>
</dbReference>
<dbReference type="RefSeq" id="WP_073517276.1">
    <property type="nucleotide sequence ID" value="NZ_MPOM01000010.1"/>
</dbReference>
<evidence type="ECO:0000256" key="4">
    <source>
        <dbReference type="ARBA" id="ARBA00022692"/>
    </source>
</evidence>
<dbReference type="EMBL" id="MPON01000003">
    <property type="protein sequence ID" value="OKA38566.1"/>
    <property type="molecule type" value="Genomic_DNA"/>
</dbReference>
<evidence type="ECO:0000256" key="2">
    <source>
        <dbReference type="ARBA" id="ARBA00022448"/>
    </source>
</evidence>
<evidence type="ECO:0000256" key="6">
    <source>
        <dbReference type="ARBA" id="ARBA00023136"/>
    </source>
</evidence>
<keyword evidence="3" id="KW-1003">Cell membrane</keyword>
<feature type="transmembrane region" description="Helical" evidence="7">
    <location>
        <begin position="151"/>
        <end position="173"/>
    </location>
</feature>
<dbReference type="Pfam" id="PF05977">
    <property type="entry name" value="MFS_3"/>
    <property type="match status" value="1"/>
</dbReference>
<gene>
    <name evidence="9" type="ORF">BJR07_14820</name>
</gene>
<feature type="transmembrane region" description="Helical" evidence="7">
    <location>
        <begin position="54"/>
        <end position="75"/>
    </location>
</feature>
<feature type="transmembrane region" description="Helical" evidence="7">
    <location>
        <begin position="296"/>
        <end position="319"/>
    </location>
</feature>
<feature type="domain" description="Major facilitator superfamily (MFS) profile" evidence="8">
    <location>
        <begin position="17"/>
        <end position="408"/>
    </location>
</feature>
<evidence type="ECO:0000256" key="3">
    <source>
        <dbReference type="ARBA" id="ARBA00022475"/>
    </source>
</evidence>
<proteinExistence type="predicted"/>
<evidence type="ECO:0000256" key="5">
    <source>
        <dbReference type="ARBA" id="ARBA00022989"/>
    </source>
</evidence>
<feature type="transmembrane region" description="Helical" evidence="7">
    <location>
        <begin position="383"/>
        <end position="402"/>
    </location>
</feature>
<keyword evidence="4 7" id="KW-0812">Transmembrane</keyword>
<keyword evidence="2" id="KW-0813">Transport</keyword>
<evidence type="ECO:0000313" key="10">
    <source>
        <dbReference type="Proteomes" id="UP000186535"/>
    </source>
</evidence>
<evidence type="ECO:0000259" key="8">
    <source>
        <dbReference type="PROSITE" id="PS50850"/>
    </source>
</evidence>
<evidence type="ECO:0000256" key="7">
    <source>
        <dbReference type="SAM" id="Phobius"/>
    </source>
</evidence>
<dbReference type="GO" id="GO:0005886">
    <property type="term" value="C:plasma membrane"/>
    <property type="evidence" value="ECO:0007669"/>
    <property type="project" value="UniProtKB-SubCell"/>
</dbReference>
<dbReference type="CDD" id="cd06173">
    <property type="entry name" value="MFS_MefA_like"/>
    <property type="match status" value="1"/>
</dbReference>
<name>A0A1C3ZV69_BACCE</name>
<reference evidence="9 10" key="1">
    <citation type="submission" date="2016-11" db="EMBL/GenBank/DDBJ databases">
        <title>Identification of Bacillus cereus isolated from egg-white.</title>
        <authorList>
            <person name="Soni A."/>
            <person name="Oey I."/>
            <person name="Silcock P."/>
            <person name="Bremer P."/>
        </authorList>
    </citation>
    <scope>NUCLEOTIDE SEQUENCE [LARGE SCALE GENOMIC DNA]</scope>
    <source>
        <strain evidence="9 10">NZAS03</strain>
    </source>
</reference>
<comment type="caution">
    <text evidence="9">The sequence shown here is derived from an EMBL/GenBank/DDBJ whole genome shotgun (WGS) entry which is preliminary data.</text>
</comment>